<gene>
    <name evidence="1" type="ORF">BDV34DRAFT_129164</name>
</gene>
<reference evidence="1 2" key="1">
    <citation type="submission" date="2019-04" db="EMBL/GenBank/DDBJ databases">
        <title>Fungal friends and foes A comparative genomics study of 23 Aspergillus species from section Flavi.</title>
        <authorList>
            <consortium name="DOE Joint Genome Institute"/>
            <person name="Kjaerbolling I."/>
            <person name="Vesth T.C."/>
            <person name="Frisvad J.C."/>
            <person name="Nybo J.L."/>
            <person name="Theobald S."/>
            <person name="Kildgaard S."/>
            <person name="Petersen T.I."/>
            <person name="Kuo A."/>
            <person name="Sato A."/>
            <person name="Lyhne E.K."/>
            <person name="Kogle M.E."/>
            <person name="Wiebenga A."/>
            <person name="Kun R.S."/>
            <person name="Lubbers R.J."/>
            <person name="Makela M.R."/>
            <person name="Barry K."/>
            <person name="Chovatia M."/>
            <person name="Clum A."/>
            <person name="Daum C."/>
            <person name="Haridas S."/>
            <person name="He G."/>
            <person name="LaButti K."/>
            <person name="Lipzen A."/>
            <person name="Mondo S."/>
            <person name="Pangilinan J."/>
            <person name="Riley R."/>
            <person name="Salamov A."/>
            <person name="Simmons B.A."/>
            <person name="Magnuson J.K."/>
            <person name="Henrissat B."/>
            <person name="Mortensen U.H."/>
            <person name="Larsen T.O."/>
            <person name="De vries R.P."/>
            <person name="Grigoriev I.V."/>
            <person name="Machida M."/>
            <person name="Baker S.E."/>
            <person name="Andersen M.R."/>
        </authorList>
    </citation>
    <scope>NUCLEOTIDE SEQUENCE [LARGE SCALE GENOMIC DNA]</scope>
    <source>
        <strain evidence="1 2">CBS 117618</strain>
    </source>
</reference>
<dbReference type="VEuPathDB" id="FungiDB:BDV34DRAFT_129164"/>
<accession>A0A5N6DES6</accession>
<protein>
    <submittedName>
        <fullName evidence="1">Uncharacterized protein</fullName>
    </submittedName>
</protein>
<dbReference type="Proteomes" id="UP000326532">
    <property type="component" value="Unassembled WGS sequence"/>
</dbReference>
<dbReference type="AlphaFoldDB" id="A0A5N6DES6"/>
<keyword evidence="2" id="KW-1185">Reference proteome</keyword>
<sequence length="77" mass="8251">MEALSTVFSAFFLPAKQTTSLFQVTFPFVVYDCQLTIAIGGFPLHGSSTEFYGGDVLISFAPLIDPSDPLGIDSSAR</sequence>
<organism evidence="1 2">
    <name type="scientific">Aspergillus parasiticus</name>
    <dbReference type="NCBI Taxonomy" id="5067"/>
    <lineage>
        <taxon>Eukaryota</taxon>
        <taxon>Fungi</taxon>
        <taxon>Dikarya</taxon>
        <taxon>Ascomycota</taxon>
        <taxon>Pezizomycotina</taxon>
        <taxon>Eurotiomycetes</taxon>
        <taxon>Eurotiomycetidae</taxon>
        <taxon>Eurotiales</taxon>
        <taxon>Aspergillaceae</taxon>
        <taxon>Aspergillus</taxon>
        <taxon>Aspergillus subgen. Circumdati</taxon>
    </lineage>
</organism>
<proteinExistence type="predicted"/>
<dbReference type="EMBL" id="ML734988">
    <property type="protein sequence ID" value="KAB8203701.1"/>
    <property type="molecule type" value="Genomic_DNA"/>
</dbReference>
<evidence type="ECO:0000313" key="1">
    <source>
        <dbReference type="EMBL" id="KAB8203701.1"/>
    </source>
</evidence>
<name>A0A5N6DES6_ASPPA</name>
<evidence type="ECO:0000313" key="2">
    <source>
        <dbReference type="Proteomes" id="UP000326532"/>
    </source>
</evidence>